<dbReference type="PROSITE" id="PS50908">
    <property type="entry name" value="RWD"/>
    <property type="match status" value="1"/>
</dbReference>
<dbReference type="Gene3D" id="6.20.400.10">
    <property type="match status" value="1"/>
</dbReference>
<gene>
    <name evidence="2" type="ORF">DASB73_030360</name>
</gene>
<evidence type="ECO:0000313" key="2">
    <source>
        <dbReference type="EMBL" id="GMM52073.1"/>
    </source>
</evidence>
<sequence length="204" mass="23709">MKEEQLEEIEILESIYPDEIERINEESISILINLECEADQGLIVEVEFPEDYPESVIPVIKISPDDTDPTVGKGEKYSYKLTNKDCSDLRNQAIEIAEENLGMPSIFTIVSAIKENAESLYEARIRSMEVERLKKLEIEEAKEQEKFKGTPVTKESFNAWRLKFRAEMGLDKEKERINGRYTGREIFDKGLYKEEDEEEEEEAE</sequence>
<evidence type="ECO:0000259" key="1">
    <source>
        <dbReference type="PROSITE" id="PS50908"/>
    </source>
</evidence>
<dbReference type="EMBL" id="BTGC01000008">
    <property type="protein sequence ID" value="GMM52073.1"/>
    <property type="molecule type" value="Genomic_DNA"/>
</dbReference>
<protein>
    <submittedName>
        <fullName evidence="2">Gir2 protein</fullName>
    </submittedName>
</protein>
<reference evidence="2 3" key="1">
    <citation type="journal article" date="2023" name="Elife">
        <title>Identification of key yeast species and microbe-microbe interactions impacting larval growth of Drosophila in the wild.</title>
        <authorList>
            <person name="Mure A."/>
            <person name="Sugiura Y."/>
            <person name="Maeda R."/>
            <person name="Honda K."/>
            <person name="Sakurai N."/>
            <person name="Takahashi Y."/>
            <person name="Watada M."/>
            <person name="Katoh T."/>
            <person name="Gotoh A."/>
            <person name="Gotoh Y."/>
            <person name="Taniguchi I."/>
            <person name="Nakamura K."/>
            <person name="Hayashi T."/>
            <person name="Katayama T."/>
            <person name="Uemura T."/>
            <person name="Hattori Y."/>
        </authorList>
    </citation>
    <scope>NUCLEOTIDE SEQUENCE [LARGE SCALE GENOMIC DNA]</scope>
    <source>
        <strain evidence="2 3">SB-73</strain>
    </source>
</reference>
<name>A0AAV5RLL2_STABA</name>
<dbReference type="Pfam" id="PF05773">
    <property type="entry name" value="RWD"/>
    <property type="match status" value="1"/>
</dbReference>
<evidence type="ECO:0000313" key="3">
    <source>
        <dbReference type="Proteomes" id="UP001362899"/>
    </source>
</evidence>
<dbReference type="PANTHER" id="PTHR12292">
    <property type="entry name" value="RWD DOMAIN-CONTAINING PROTEIN"/>
    <property type="match status" value="1"/>
</dbReference>
<dbReference type="SMART" id="SM00591">
    <property type="entry name" value="RWD"/>
    <property type="match status" value="1"/>
</dbReference>
<dbReference type="SUPFAM" id="SSF54495">
    <property type="entry name" value="UBC-like"/>
    <property type="match status" value="1"/>
</dbReference>
<comment type="caution">
    <text evidence="2">The sequence shown here is derived from an EMBL/GenBank/DDBJ whole genome shotgun (WGS) entry which is preliminary data.</text>
</comment>
<feature type="domain" description="RWD" evidence="1">
    <location>
        <begin position="7"/>
        <end position="120"/>
    </location>
</feature>
<dbReference type="Gene3D" id="3.10.110.10">
    <property type="entry name" value="Ubiquitin Conjugating Enzyme"/>
    <property type="match status" value="1"/>
</dbReference>
<proteinExistence type="predicted"/>
<accession>A0AAV5RLL2</accession>
<dbReference type="AlphaFoldDB" id="A0AAV5RLL2"/>
<keyword evidence="3" id="KW-1185">Reference proteome</keyword>
<dbReference type="InterPro" id="IPR006575">
    <property type="entry name" value="RWD_dom"/>
</dbReference>
<dbReference type="InterPro" id="IPR040213">
    <property type="entry name" value="GIR2-like"/>
</dbReference>
<dbReference type="Proteomes" id="UP001362899">
    <property type="component" value="Unassembled WGS sequence"/>
</dbReference>
<dbReference type="InterPro" id="IPR016135">
    <property type="entry name" value="UBQ-conjugating_enzyme/RWD"/>
</dbReference>
<organism evidence="2 3">
    <name type="scientific">Starmerella bacillaris</name>
    <name type="common">Yeast</name>
    <name type="synonym">Candida zemplinina</name>
    <dbReference type="NCBI Taxonomy" id="1247836"/>
    <lineage>
        <taxon>Eukaryota</taxon>
        <taxon>Fungi</taxon>
        <taxon>Dikarya</taxon>
        <taxon>Ascomycota</taxon>
        <taxon>Saccharomycotina</taxon>
        <taxon>Dipodascomycetes</taxon>
        <taxon>Dipodascales</taxon>
        <taxon>Trichomonascaceae</taxon>
        <taxon>Starmerella</taxon>
    </lineage>
</organism>